<name>A0A6N8DIG5_RHOAC</name>
<organism evidence="1 2">
    <name type="scientific">Rhodoblastus acidophilus</name>
    <name type="common">Rhodopseudomonas acidophila</name>
    <dbReference type="NCBI Taxonomy" id="1074"/>
    <lineage>
        <taxon>Bacteria</taxon>
        <taxon>Pseudomonadati</taxon>
        <taxon>Pseudomonadota</taxon>
        <taxon>Alphaproteobacteria</taxon>
        <taxon>Hyphomicrobiales</taxon>
        <taxon>Rhodoblastaceae</taxon>
        <taxon>Rhodoblastus</taxon>
    </lineage>
</organism>
<dbReference type="Pfam" id="PF09926">
    <property type="entry name" value="DUF2158"/>
    <property type="match status" value="1"/>
</dbReference>
<dbReference type="OrthoDB" id="7173769at2"/>
<dbReference type="Proteomes" id="UP000439113">
    <property type="component" value="Unassembled WGS sequence"/>
</dbReference>
<dbReference type="AlphaFoldDB" id="A0A6N8DIG5"/>
<dbReference type="InterPro" id="IPR019226">
    <property type="entry name" value="DUF2158"/>
</dbReference>
<reference evidence="1 2" key="1">
    <citation type="submission" date="2019-11" db="EMBL/GenBank/DDBJ databases">
        <title>Whole-genome sequence of a Rhodoblastus acidophilus DSM 142.</title>
        <authorList>
            <person name="Kyndt J.A."/>
            <person name="Meyer T.E."/>
        </authorList>
    </citation>
    <scope>NUCLEOTIDE SEQUENCE [LARGE SCALE GENOMIC DNA]</scope>
    <source>
        <strain evidence="1 2">DSM 142</strain>
    </source>
</reference>
<evidence type="ECO:0000313" key="2">
    <source>
        <dbReference type="Proteomes" id="UP000439113"/>
    </source>
</evidence>
<protein>
    <submittedName>
        <fullName evidence="1">DUF2158 domain-containing protein</fullName>
    </submittedName>
</protein>
<accession>A0A6N8DIG5</accession>
<gene>
    <name evidence="1" type="ORF">GJ654_03760</name>
</gene>
<comment type="caution">
    <text evidence="1">The sequence shown here is derived from an EMBL/GenBank/DDBJ whole genome shotgun (WGS) entry which is preliminary data.</text>
</comment>
<dbReference type="EMBL" id="WNKS01000002">
    <property type="protein sequence ID" value="MTV30107.1"/>
    <property type="molecule type" value="Genomic_DNA"/>
</dbReference>
<sequence>MANAKFKVGQVVRLKSGSPDMTVSIIDSDTYVWCQWFGGRKLERGRFDVDTLILSDEADEKVKK</sequence>
<proteinExistence type="predicted"/>
<evidence type="ECO:0000313" key="1">
    <source>
        <dbReference type="EMBL" id="MTV30107.1"/>
    </source>
</evidence>
<dbReference type="RefSeq" id="WP_155444764.1">
    <property type="nucleotide sequence ID" value="NZ_JAOQNR010000002.1"/>
</dbReference>